<reference evidence="1" key="2">
    <citation type="submission" date="2018-03" db="EMBL/GenBank/DDBJ databases">
        <title>The Triticum urartu genome reveals the dynamic nature of wheat genome evolution.</title>
        <authorList>
            <person name="Ling H."/>
            <person name="Ma B."/>
            <person name="Shi X."/>
            <person name="Liu H."/>
            <person name="Dong L."/>
            <person name="Sun H."/>
            <person name="Cao Y."/>
            <person name="Gao Q."/>
            <person name="Zheng S."/>
            <person name="Li Y."/>
            <person name="Yu Y."/>
            <person name="Du H."/>
            <person name="Qi M."/>
            <person name="Li Y."/>
            <person name="Yu H."/>
            <person name="Cui Y."/>
            <person name="Wang N."/>
            <person name="Chen C."/>
            <person name="Wu H."/>
            <person name="Zhao Y."/>
            <person name="Zhang J."/>
            <person name="Li Y."/>
            <person name="Zhou W."/>
            <person name="Zhang B."/>
            <person name="Hu W."/>
            <person name="Eijk M."/>
            <person name="Tang J."/>
            <person name="Witsenboer H."/>
            <person name="Zhao S."/>
            <person name="Li Z."/>
            <person name="Zhang A."/>
            <person name="Wang D."/>
            <person name="Liang C."/>
        </authorList>
    </citation>
    <scope>NUCLEOTIDE SEQUENCE [LARGE SCALE GENOMIC DNA]</scope>
    <source>
        <strain evidence="1">cv. G1812</strain>
    </source>
</reference>
<reference evidence="2" key="1">
    <citation type="journal article" date="2013" name="Nature">
        <title>Draft genome of the wheat A-genome progenitor Triticum urartu.</title>
        <authorList>
            <person name="Ling H.Q."/>
            <person name="Zhao S."/>
            <person name="Liu D."/>
            <person name="Wang J."/>
            <person name="Sun H."/>
            <person name="Zhang C."/>
            <person name="Fan H."/>
            <person name="Li D."/>
            <person name="Dong L."/>
            <person name="Tao Y."/>
            <person name="Gao C."/>
            <person name="Wu H."/>
            <person name="Li Y."/>
            <person name="Cui Y."/>
            <person name="Guo X."/>
            <person name="Zheng S."/>
            <person name="Wang B."/>
            <person name="Yu K."/>
            <person name="Liang Q."/>
            <person name="Yang W."/>
            <person name="Lou X."/>
            <person name="Chen J."/>
            <person name="Feng M."/>
            <person name="Jian J."/>
            <person name="Zhang X."/>
            <person name="Luo G."/>
            <person name="Jiang Y."/>
            <person name="Liu J."/>
            <person name="Wang Z."/>
            <person name="Sha Y."/>
            <person name="Zhang B."/>
            <person name="Wu H."/>
            <person name="Tang D."/>
            <person name="Shen Q."/>
            <person name="Xue P."/>
            <person name="Zou S."/>
            <person name="Wang X."/>
            <person name="Liu X."/>
            <person name="Wang F."/>
            <person name="Yang Y."/>
            <person name="An X."/>
            <person name="Dong Z."/>
            <person name="Zhang K."/>
            <person name="Zhang X."/>
            <person name="Luo M.C."/>
            <person name="Dvorak J."/>
            <person name="Tong Y."/>
            <person name="Wang J."/>
            <person name="Yang H."/>
            <person name="Li Z."/>
            <person name="Wang D."/>
            <person name="Zhang A."/>
            <person name="Wang J."/>
        </authorList>
    </citation>
    <scope>NUCLEOTIDE SEQUENCE</scope>
    <source>
        <strain evidence="2">cv. G1812</strain>
    </source>
</reference>
<proteinExistence type="predicted"/>
<dbReference type="Proteomes" id="UP000015106">
    <property type="component" value="Chromosome 2"/>
</dbReference>
<reference evidence="1" key="3">
    <citation type="submission" date="2022-06" db="UniProtKB">
        <authorList>
            <consortium name="EnsemblPlants"/>
        </authorList>
    </citation>
    <scope>IDENTIFICATION</scope>
</reference>
<sequence>MVLRSFTSATSDVTITWTIICATWSPGFTTKSTSEWLKSTTPTKQR</sequence>
<accession>A0A8R7PEN5</accession>
<organism evidence="1 2">
    <name type="scientific">Triticum urartu</name>
    <name type="common">Red wild einkorn</name>
    <name type="synonym">Crithodium urartu</name>
    <dbReference type="NCBI Taxonomy" id="4572"/>
    <lineage>
        <taxon>Eukaryota</taxon>
        <taxon>Viridiplantae</taxon>
        <taxon>Streptophyta</taxon>
        <taxon>Embryophyta</taxon>
        <taxon>Tracheophyta</taxon>
        <taxon>Spermatophyta</taxon>
        <taxon>Magnoliopsida</taxon>
        <taxon>Liliopsida</taxon>
        <taxon>Poales</taxon>
        <taxon>Poaceae</taxon>
        <taxon>BOP clade</taxon>
        <taxon>Pooideae</taxon>
        <taxon>Triticodae</taxon>
        <taxon>Triticeae</taxon>
        <taxon>Triticinae</taxon>
        <taxon>Triticum</taxon>
    </lineage>
</organism>
<evidence type="ECO:0000313" key="2">
    <source>
        <dbReference type="Proteomes" id="UP000015106"/>
    </source>
</evidence>
<dbReference type="EnsemblPlants" id="TuG1812G0200002877.01.T01">
    <property type="protein sequence ID" value="TuG1812G0200002877.01.T01.cds339642"/>
    <property type="gene ID" value="TuG1812G0200002877.01"/>
</dbReference>
<evidence type="ECO:0000313" key="1">
    <source>
        <dbReference type="EnsemblPlants" id="TuG1812G0200002877.01.T01.cds339642"/>
    </source>
</evidence>
<protein>
    <submittedName>
        <fullName evidence="1">Uncharacterized protein</fullName>
    </submittedName>
</protein>
<dbReference type="AlphaFoldDB" id="A0A8R7PEN5"/>
<name>A0A8R7PEN5_TRIUA</name>
<keyword evidence="2" id="KW-1185">Reference proteome</keyword>
<dbReference type="Gramene" id="TuG1812G0200002877.01.T01">
    <property type="protein sequence ID" value="TuG1812G0200002877.01.T01.cds339642"/>
    <property type="gene ID" value="TuG1812G0200002877.01"/>
</dbReference>